<sequence length="73" mass="8646">MLKTKIRELRMERHMEQSELARLVDVRRETIGRLERGQYNPSLKLAMDIAKVFHTTVEDIFVFTEEPETKGRA</sequence>
<evidence type="ECO:0000259" key="2">
    <source>
        <dbReference type="PROSITE" id="PS50943"/>
    </source>
</evidence>
<accession>A0ABS9MLS5</accession>
<evidence type="ECO:0000256" key="1">
    <source>
        <dbReference type="ARBA" id="ARBA00023125"/>
    </source>
</evidence>
<dbReference type="PROSITE" id="PS50943">
    <property type="entry name" value="HTH_CROC1"/>
    <property type="match status" value="1"/>
</dbReference>
<dbReference type="SMART" id="SM00530">
    <property type="entry name" value="HTH_XRE"/>
    <property type="match status" value="1"/>
</dbReference>
<dbReference type="PANTHER" id="PTHR46558:SF7">
    <property type="entry name" value="TRANSCRIPTIONAL REGULATOR"/>
    <property type="match status" value="1"/>
</dbReference>
<dbReference type="CDD" id="cd00093">
    <property type="entry name" value="HTH_XRE"/>
    <property type="match status" value="1"/>
</dbReference>
<dbReference type="Proteomes" id="UP001298681">
    <property type="component" value="Unassembled WGS sequence"/>
</dbReference>
<gene>
    <name evidence="3" type="ORF">L0P57_12700</name>
</gene>
<dbReference type="EMBL" id="JAKNHQ010000023">
    <property type="protein sequence ID" value="MCG4611787.1"/>
    <property type="molecule type" value="Genomic_DNA"/>
</dbReference>
<reference evidence="3 4" key="1">
    <citation type="submission" date="2022-01" db="EMBL/GenBank/DDBJ databases">
        <title>Collection of gut derived symbiotic bacterial strains cultured from healthy donors.</title>
        <authorList>
            <person name="Lin H."/>
            <person name="Kohout C."/>
            <person name="Waligurski E."/>
            <person name="Pamer E.G."/>
        </authorList>
    </citation>
    <scope>NUCLEOTIDE SEQUENCE [LARGE SCALE GENOMIC DNA]</scope>
    <source>
        <strain evidence="3 4">DFI.7.58</strain>
    </source>
</reference>
<feature type="domain" description="HTH cro/C1-type" evidence="2">
    <location>
        <begin position="6"/>
        <end position="60"/>
    </location>
</feature>
<dbReference type="SUPFAM" id="SSF47413">
    <property type="entry name" value="lambda repressor-like DNA-binding domains"/>
    <property type="match status" value="1"/>
</dbReference>
<dbReference type="InterPro" id="IPR001387">
    <property type="entry name" value="Cro/C1-type_HTH"/>
</dbReference>
<evidence type="ECO:0000313" key="3">
    <source>
        <dbReference type="EMBL" id="MCG4611787.1"/>
    </source>
</evidence>
<keyword evidence="4" id="KW-1185">Reference proteome</keyword>
<name>A0ABS9MLS5_9FIRM</name>
<dbReference type="InterPro" id="IPR010982">
    <property type="entry name" value="Lambda_DNA-bd_dom_sf"/>
</dbReference>
<protein>
    <submittedName>
        <fullName evidence="3">Helix-turn-helix transcriptional regulator</fullName>
    </submittedName>
</protein>
<proteinExistence type="predicted"/>
<keyword evidence="1" id="KW-0238">DNA-binding</keyword>
<dbReference type="Pfam" id="PF01381">
    <property type="entry name" value="HTH_3"/>
    <property type="match status" value="1"/>
</dbReference>
<evidence type="ECO:0000313" key="4">
    <source>
        <dbReference type="Proteomes" id="UP001298681"/>
    </source>
</evidence>
<dbReference type="PANTHER" id="PTHR46558">
    <property type="entry name" value="TRACRIPTIONAL REGULATORY PROTEIN-RELATED-RELATED"/>
    <property type="match status" value="1"/>
</dbReference>
<comment type="caution">
    <text evidence="3">The sequence shown here is derived from an EMBL/GenBank/DDBJ whole genome shotgun (WGS) entry which is preliminary data.</text>
</comment>
<organism evidence="3 4">
    <name type="scientific">Anaeromassilibacillus senegalensis</name>
    <dbReference type="NCBI Taxonomy" id="1673717"/>
    <lineage>
        <taxon>Bacteria</taxon>
        <taxon>Bacillati</taxon>
        <taxon>Bacillota</taxon>
        <taxon>Clostridia</taxon>
        <taxon>Eubacteriales</taxon>
        <taxon>Acutalibacteraceae</taxon>
        <taxon>Anaeromassilibacillus</taxon>
    </lineage>
</organism>
<dbReference type="Gene3D" id="1.10.260.40">
    <property type="entry name" value="lambda repressor-like DNA-binding domains"/>
    <property type="match status" value="1"/>
</dbReference>